<dbReference type="Pfam" id="PF00691">
    <property type="entry name" value="OmpA"/>
    <property type="match status" value="1"/>
</dbReference>
<feature type="domain" description="OmpA-like" evidence="6">
    <location>
        <begin position="333"/>
        <end position="449"/>
    </location>
</feature>
<evidence type="ECO:0000313" key="7">
    <source>
        <dbReference type="EMBL" id="UOQ64541.1"/>
    </source>
</evidence>
<gene>
    <name evidence="7" type="ORF">MUN86_13205</name>
</gene>
<feature type="region of interest" description="Disordered" evidence="5">
    <location>
        <begin position="206"/>
        <end position="225"/>
    </location>
</feature>
<evidence type="ECO:0000256" key="5">
    <source>
        <dbReference type="SAM" id="MobiDB-lite"/>
    </source>
</evidence>
<reference evidence="7" key="1">
    <citation type="submission" date="2022-04" db="EMBL/GenBank/DDBJ databases">
        <title>Hymenobacter sp. isolated from the air.</title>
        <authorList>
            <person name="Won M."/>
            <person name="Lee C.-M."/>
            <person name="Woen H.-Y."/>
            <person name="Kwon S.-W."/>
        </authorList>
    </citation>
    <scope>NUCLEOTIDE SEQUENCE</scope>
    <source>
        <strain evidence="7">5420S-77</strain>
    </source>
</reference>
<dbReference type="EMBL" id="CP095061">
    <property type="protein sequence ID" value="UOQ64541.1"/>
    <property type="molecule type" value="Genomic_DNA"/>
</dbReference>
<comment type="subcellular location">
    <subcellularLocation>
        <location evidence="1">Cell outer membrane</location>
    </subcellularLocation>
</comment>
<keyword evidence="2 4" id="KW-0472">Membrane</keyword>
<dbReference type="Proteomes" id="UP000830401">
    <property type="component" value="Chromosome"/>
</dbReference>
<evidence type="ECO:0000256" key="3">
    <source>
        <dbReference type="ARBA" id="ARBA00023237"/>
    </source>
</evidence>
<dbReference type="Pfam" id="PF06078">
    <property type="entry name" value="DUF937"/>
    <property type="match status" value="1"/>
</dbReference>
<keyword evidence="8" id="KW-1185">Reference proteome</keyword>
<keyword evidence="3" id="KW-0998">Cell outer membrane</keyword>
<accession>A0ABY4G199</accession>
<dbReference type="InterPro" id="IPR009282">
    <property type="entry name" value="DUF937"/>
</dbReference>
<protein>
    <submittedName>
        <fullName evidence="7">OmpA family protein</fullName>
    </submittedName>
</protein>
<dbReference type="RefSeq" id="WP_245118403.1">
    <property type="nucleotide sequence ID" value="NZ_CP095061.1"/>
</dbReference>
<dbReference type="CDD" id="cd07185">
    <property type="entry name" value="OmpA_C-like"/>
    <property type="match status" value="1"/>
</dbReference>
<evidence type="ECO:0000256" key="4">
    <source>
        <dbReference type="PROSITE-ProRule" id="PRU00473"/>
    </source>
</evidence>
<dbReference type="PANTHER" id="PTHR30329">
    <property type="entry name" value="STATOR ELEMENT OF FLAGELLAR MOTOR COMPLEX"/>
    <property type="match status" value="1"/>
</dbReference>
<proteinExistence type="predicted"/>
<sequence length="449" mass="48940">MKTNVVEAVKFCFTSKVINHISLAVDESEKGVEKALEKAIPLVLESLMLRAERTGGPEMLLDLAREAYTANLFPHFPHLETTAWYAKGASLMQNLAGEGYEGLINRISIVSSIRPSAGQSLLLIAAAAVLSVLGKYAAENELSQAELMNWFRTQKAEIAMALFPDMNRRPTEFSDRPDTQLNASITSRPAAMARRPAPAEQGIWNPIGGGATYTPQPETHAPAPSPAPSFRWQWALVLLMAVCLGYYFGHDQLTTIPGTAAAFATAPPEGTPAVAASTKGVYDKDRDTYIYDTGQPIILTLANGTTQKVGANSTENRLYTFLSDPAFQVDSVNRTKGWINFDRVYFEAGKATLTPESQLQLHNVAEVLKSFPKATVKLGGYTDSTGDAAKNLQISEQRAKTAALALVKEGIPFSRLQYKGYGSKYFVADNTTLEGRALNRRISVRVINK</sequence>
<dbReference type="InterPro" id="IPR036737">
    <property type="entry name" value="OmpA-like_sf"/>
</dbReference>
<name>A0ABY4G199_9BACT</name>
<dbReference type="PRINTS" id="PR01021">
    <property type="entry name" value="OMPADOMAIN"/>
</dbReference>
<dbReference type="SUPFAM" id="SSF103088">
    <property type="entry name" value="OmpA-like"/>
    <property type="match status" value="1"/>
</dbReference>
<dbReference type="InterPro" id="IPR006664">
    <property type="entry name" value="OMP_bac"/>
</dbReference>
<evidence type="ECO:0000256" key="2">
    <source>
        <dbReference type="ARBA" id="ARBA00023136"/>
    </source>
</evidence>
<organism evidence="7 8">
    <name type="scientific">Hymenobacter volaticus</name>
    <dbReference type="NCBI Taxonomy" id="2932254"/>
    <lineage>
        <taxon>Bacteria</taxon>
        <taxon>Pseudomonadati</taxon>
        <taxon>Bacteroidota</taxon>
        <taxon>Cytophagia</taxon>
        <taxon>Cytophagales</taxon>
        <taxon>Hymenobacteraceae</taxon>
        <taxon>Hymenobacter</taxon>
    </lineage>
</organism>
<dbReference type="PROSITE" id="PS51123">
    <property type="entry name" value="OMPA_2"/>
    <property type="match status" value="1"/>
</dbReference>
<dbReference type="Gene3D" id="3.30.1330.60">
    <property type="entry name" value="OmpA-like domain"/>
    <property type="match status" value="1"/>
</dbReference>
<dbReference type="InterPro" id="IPR050330">
    <property type="entry name" value="Bact_OuterMem_StrucFunc"/>
</dbReference>
<evidence type="ECO:0000256" key="1">
    <source>
        <dbReference type="ARBA" id="ARBA00004442"/>
    </source>
</evidence>
<dbReference type="InterPro" id="IPR006665">
    <property type="entry name" value="OmpA-like"/>
</dbReference>
<dbReference type="PANTHER" id="PTHR30329:SF21">
    <property type="entry name" value="LIPOPROTEIN YIAD-RELATED"/>
    <property type="match status" value="1"/>
</dbReference>
<evidence type="ECO:0000259" key="6">
    <source>
        <dbReference type="PROSITE" id="PS51123"/>
    </source>
</evidence>
<evidence type="ECO:0000313" key="8">
    <source>
        <dbReference type="Proteomes" id="UP000830401"/>
    </source>
</evidence>